<proteinExistence type="predicted"/>
<name>A0A0R2D4H7_9LACO</name>
<organism evidence="1 2">
    <name type="scientific">Loigolactobacillus rennini DSM 20253</name>
    <dbReference type="NCBI Taxonomy" id="1423796"/>
    <lineage>
        <taxon>Bacteria</taxon>
        <taxon>Bacillati</taxon>
        <taxon>Bacillota</taxon>
        <taxon>Bacilli</taxon>
        <taxon>Lactobacillales</taxon>
        <taxon>Lactobacillaceae</taxon>
        <taxon>Loigolactobacillus</taxon>
    </lineage>
</organism>
<evidence type="ECO:0000313" key="1">
    <source>
        <dbReference type="EMBL" id="KRM98785.1"/>
    </source>
</evidence>
<dbReference type="OrthoDB" id="2332227at2"/>
<gene>
    <name evidence="1" type="ORF">FC24_GL001020</name>
</gene>
<reference evidence="1 2" key="1">
    <citation type="journal article" date="2015" name="Genome Announc.">
        <title>Expanding the biotechnology potential of lactobacilli through comparative genomics of 213 strains and associated genera.</title>
        <authorList>
            <person name="Sun Z."/>
            <person name="Harris H.M."/>
            <person name="McCann A."/>
            <person name="Guo C."/>
            <person name="Argimon S."/>
            <person name="Zhang W."/>
            <person name="Yang X."/>
            <person name="Jeffery I.B."/>
            <person name="Cooney J.C."/>
            <person name="Kagawa T.F."/>
            <person name="Liu W."/>
            <person name="Song Y."/>
            <person name="Salvetti E."/>
            <person name="Wrobel A."/>
            <person name="Rasinkangas P."/>
            <person name="Parkhill J."/>
            <person name="Rea M.C."/>
            <person name="O'Sullivan O."/>
            <person name="Ritari J."/>
            <person name="Douillard F.P."/>
            <person name="Paul Ross R."/>
            <person name="Yang R."/>
            <person name="Briner A.E."/>
            <person name="Felis G.E."/>
            <person name="de Vos W.M."/>
            <person name="Barrangou R."/>
            <person name="Klaenhammer T.R."/>
            <person name="Caufield P.W."/>
            <person name="Cui Y."/>
            <person name="Zhang H."/>
            <person name="O'Toole P.W."/>
        </authorList>
    </citation>
    <scope>NUCLEOTIDE SEQUENCE [LARGE SCALE GENOMIC DNA]</scope>
    <source>
        <strain evidence="1 2">DSM 20253</strain>
    </source>
</reference>
<dbReference type="EMBL" id="AYYI01000026">
    <property type="protein sequence ID" value="KRM98785.1"/>
    <property type="molecule type" value="Genomic_DNA"/>
</dbReference>
<protein>
    <submittedName>
        <fullName evidence="1">Uncharacterized protein</fullName>
    </submittedName>
</protein>
<dbReference type="STRING" id="1423796.FC24_GL001020"/>
<evidence type="ECO:0000313" key="2">
    <source>
        <dbReference type="Proteomes" id="UP000051638"/>
    </source>
</evidence>
<comment type="caution">
    <text evidence="1">The sequence shown here is derived from an EMBL/GenBank/DDBJ whole genome shotgun (WGS) entry which is preliminary data.</text>
</comment>
<dbReference type="Proteomes" id="UP000051638">
    <property type="component" value="Unassembled WGS sequence"/>
</dbReference>
<dbReference type="AlphaFoldDB" id="A0A0R2D4H7"/>
<dbReference type="PATRIC" id="fig|1423796.3.peg.1043"/>
<keyword evidence="2" id="KW-1185">Reference proteome</keyword>
<dbReference type="RefSeq" id="WP_057873653.1">
    <property type="nucleotide sequence ID" value="NZ_AYYI01000026.1"/>
</dbReference>
<accession>A0A0R2D4H7</accession>
<sequence length="75" mass="8639">MFAIKHWRITLTVCDGLMHKDVYDVVLPETEPVGFSYGWFYIGQSFAIEKRLIIAHKIEEIKKPATAATITDKQK</sequence>